<reference evidence="3 4" key="1">
    <citation type="journal article" date="2019" name="Int. J. Syst. Evol. Microbiol.">
        <title>The Global Catalogue of Microorganisms (GCM) 10K type strain sequencing project: providing services to taxonomists for standard genome sequencing and annotation.</title>
        <authorList>
            <consortium name="The Broad Institute Genomics Platform"/>
            <consortium name="The Broad Institute Genome Sequencing Center for Infectious Disease"/>
            <person name="Wu L."/>
            <person name="Ma J."/>
        </authorList>
    </citation>
    <scope>NUCLEOTIDE SEQUENCE [LARGE SCALE GENOMIC DNA]</scope>
    <source>
        <strain evidence="3 4">JCM 3325</strain>
    </source>
</reference>
<dbReference type="PANTHER" id="PTHR43364:SF4">
    <property type="entry name" value="NAD(P)-LINKED OXIDOREDUCTASE SUPERFAMILY PROTEIN"/>
    <property type="match status" value="1"/>
</dbReference>
<organism evidence="3 4">
    <name type="scientific">Actinomadura vinacea</name>
    <dbReference type="NCBI Taxonomy" id="115336"/>
    <lineage>
        <taxon>Bacteria</taxon>
        <taxon>Bacillati</taxon>
        <taxon>Actinomycetota</taxon>
        <taxon>Actinomycetes</taxon>
        <taxon>Streptosporangiales</taxon>
        <taxon>Thermomonosporaceae</taxon>
        <taxon>Actinomadura</taxon>
    </lineage>
</organism>
<sequence length="337" mass="36945">MEVRRLGRSGLYVSELALGAMTFGMKDWGCDEDTAVRLVDRYLDAGGNFLDTADGYPGSEEICGRALKGKRAQVVLATKFGMPVGRGPHDRGASRIHIRRACEESLRRLDTDHIDLYQVHVDDEATPLEETVSAIDDLVRAGKVLYAGASNLRAYRLMKALAISDRAGAARFVSFQGQYNLIVRTLEREHFDLFAEEGLGFISWSPLAAGMLTGKLRPGTGTAATRLSQREVVFDSLVKNDRGFGIVDIVRDAARRAGCTPAQLALAWQRTRPVTAAIIGARTMPQLEDNLGSLNVEIPPEVQEELDRVTAPPPEYPGAFIDIFQGWLRGGTRTLLT</sequence>
<dbReference type="Pfam" id="PF00248">
    <property type="entry name" value="Aldo_ket_red"/>
    <property type="match status" value="1"/>
</dbReference>
<keyword evidence="4" id="KW-1185">Reference proteome</keyword>
<dbReference type="SUPFAM" id="SSF51430">
    <property type="entry name" value="NAD(P)-linked oxidoreductase"/>
    <property type="match status" value="1"/>
</dbReference>
<keyword evidence="1" id="KW-0560">Oxidoreductase</keyword>
<dbReference type="InterPro" id="IPR036812">
    <property type="entry name" value="NAD(P)_OxRdtase_dom_sf"/>
</dbReference>
<dbReference type="InterPro" id="IPR050523">
    <property type="entry name" value="AKR_Detox_Biosynth"/>
</dbReference>
<accession>A0ABN3INN8</accession>
<dbReference type="RefSeq" id="WP_344588219.1">
    <property type="nucleotide sequence ID" value="NZ_BAAARW010000006.1"/>
</dbReference>
<dbReference type="Gene3D" id="3.20.20.100">
    <property type="entry name" value="NADP-dependent oxidoreductase domain"/>
    <property type="match status" value="1"/>
</dbReference>
<evidence type="ECO:0000256" key="1">
    <source>
        <dbReference type="ARBA" id="ARBA00023002"/>
    </source>
</evidence>
<protein>
    <submittedName>
        <fullName evidence="3">Aldo/keto reductase</fullName>
    </submittedName>
</protein>
<feature type="domain" description="NADP-dependent oxidoreductase" evidence="2">
    <location>
        <begin position="15"/>
        <end position="309"/>
    </location>
</feature>
<evidence type="ECO:0000313" key="4">
    <source>
        <dbReference type="Proteomes" id="UP001501231"/>
    </source>
</evidence>
<comment type="caution">
    <text evidence="3">The sequence shown here is derived from an EMBL/GenBank/DDBJ whole genome shotgun (WGS) entry which is preliminary data.</text>
</comment>
<name>A0ABN3INN8_9ACTN</name>
<dbReference type="EMBL" id="BAAARW010000006">
    <property type="protein sequence ID" value="GAA2410008.1"/>
    <property type="molecule type" value="Genomic_DNA"/>
</dbReference>
<proteinExistence type="predicted"/>
<dbReference type="Proteomes" id="UP001501231">
    <property type="component" value="Unassembled WGS sequence"/>
</dbReference>
<dbReference type="PRINTS" id="PR00069">
    <property type="entry name" value="ALDKETRDTASE"/>
</dbReference>
<evidence type="ECO:0000259" key="2">
    <source>
        <dbReference type="Pfam" id="PF00248"/>
    </source>
</evidence>
<dbReference type="InterPro" id="IPR023210">
    <property type="entry name" value="NADP_OxRdtase_dom"/>
</dbReference>
<evidence type="ECO:0000313" key="3">
    <source>
        <dbReference type="EMBL" id="GAA2410008.1"/>
    </source>
</evidence>
<dbReference type="InterPro" id="IPR020471">
    <property type="entry name" value="AKR"/>
</dbReference>
<dbReference type="PANTHER" id="PTHR43364">
    <property type="entry name" value="NADH-SPECIFIC METHYLGLYOXAL REDUCTASE-RELATED"/>
    <property type="match status" value="1"/>
</dbReference>
<gene>
    <name evidence="3" type="ORF">GCM10010191_18370</name>
</gene>